<comment type="catalytic activity">
    <reaction evidence="9">
        <text>a 2'-deoxyadenosine in DNA + S-adenosyl-L-methionine = an N(6)-methyl-2'-deoxyadenosine in DNA + S-adenosyl-L-homocysteine + H(+)</text>
        <dbReference type="Rhea" id="RHEA:15197"/>
        <dbReference type="Rhea" id="RHEA-COMP:12418"/>
        <dbReference type="Rhea" id="RHEA-COMP:12419"/>
        <dbReference type="ChEBI" id="CHEBI:15378"/>
        <dbReference type="ChEBI" id="CHEBI:57856"/>
        <dbReference type="ChEBI" id="CHEBI:59789"/>
        <dbReference type="ChEBI" id="CHEBI:90615"/>
        <dbReference type="ChEBI" id="CHEBI:90616"/>
        <dbReference type="EC" id="2.1.1.72"/>
    </reaction>
</comment>
<dbReference type="Pfam" id="PF02384">
    <property type="entry name" value="N6_Mtase"/>
    <property type="match status" value="1"/>
</dbReference>
<evidence type="ECO:0000256" key="4">
    <source>
        <dbReference type="ARBA" id="ARBA00022603"/>
    </source>
</evidence>
<evidence type="ECO:0000256" key="9">
    <source>
        <dbReference type="ARBA" id="ARBA00047942"/>
    </source>
</evidence>
<dbReference type="Gene3D" id="3.40.50.150">
    <property type="entry name" value="Vaccinia Virus protein VP39"/>
    <property type="match status" value="1"/>
</dbReference>
<keyword evidence="8" id="KW-0238">DNA-binding</keyword>
<dbReference type="GO" id="GO:0008170">
    <property type="term" value="F:N-methyltransferase activity"/>
    <property type="evidence" value="ECO:0007669"/>
    <property type="project" value="InterPro"/>
</dbReference>
<dbReference type="InterPro" id="IPR052916">
    <property type="entry name" value="Type-I_RE_MTase_Subunit"/>
</dbReference>
<feature type="domain" description="Type I restriction modification DNA specificity" evidence="11">
    <location>
        <begin position="7"/>
        <end position="153"/>
    </location>
</feature>
<evidence type="ECO:0000256" key="6">
    <source>
        <dbReference type="ARBA" id="ARBA00022691"/>
    </source>
</evidence>
<dbReference type="EMBL" id="UPHP01000044">
    <property type="protein sequence ID" value="VBA37453.1"/>
    <property type="molecule type" value="Genomic_DNA"/>
</dbReference>
<dbReference type="InterPro" id="IPR022749">
    <property type="entry name" value="D12N6_MeTrfase_N"/>
</dbReference>
<dbReference type="Pfam" id="PF12161">
    <property type="entry name" value="HsdM_N"/>
    <property type="match status" value="1"/>
</dbReference>
<dbReference type="InterPro" id="IPR038333">
    <property type="entry name" value="T1MK-like_N_sf"/>
</dbReference>
<evidence type="ECO:0000259" key="12">
    <source>
        <dbReference type="Pfam" id="PF02384"/>
    </source>
</evidence>
<dbReference type="CDD" id="cd17266">
    <property type="entry name" value="RMtype1_S_Sau1132ORF3780P-TRD2-CR2_like"/>
    <property type="match status" value="1"/>
</dbReference>
<dbReference type="AlphaFoldDB" id="A0A498PYW4"/>
<evidence type="ECO:0000256" key="2">
    <source>
        <dbReference type="ARBA" id="ARBA00010923"/>
    </source>
</evidence>
<sequence>MSAGRARLGDHLDFAHGRARPKREPDGDVPVCGANGVIGYAGQPNVHGPLIVIGRVGSYCGSVHYHDSDVWVTDNALACRARRPEEIRYWYYALRSCGLNRYRAGSGQPLLNQTILRDLSMCVADASDRPRIGEALGVFDDKIAANNRVIEAAESLMLAIVRRVSDYVTLSSLAKRSTVCVAPRRFDARVAHYSFPAFDDGAQPAVVDGRTIKSAKFVLSRPCVLFSKLNPRIPRIWNVTNLPTEMALASTEFVVMEPIELDASAVWSALRQPDVLAGLRQLVAGVTGSRQRIQPHQLLQTRVPDVRRLTTGHAHAIAGLGALCHGRRVESARLASCRDALLPHLVSGVVNVRQIEPINSGVVERIYAAAQGTNVTSRRVVAPAREPAARSGTYRAIPVKDADRVAEPDRDATPNGRKQGMLSRNDQERPAPSTVKELRDTLWKAACKLRGSITANQYKDVILGLLFLKYLSDADAERRTMTRATSAGDMGCGAFTVPPNARWEFLIANADINTNTNINADGRPAVRAESVKAIGALIDEAMDSVMQANPVLAGTLPLLYSRDNIDQRRLGELVGLFSKARFSRQGEHRARDLMGEVYEYFIGKFARAEGKRGGEFFTPPSVVKLLVEVLEPSSGRVYDPCCGSGGMFVQTEKFVHEHARDPNQIRIYGQESVEETWRMAKMNLAIHGIDNNGLGARWGDTFVRDHHPGILMDYVMANPPFNIKDWARDENDPRWRFGVPPVNNANYAWIQHILSKLAPGGRAGVVMANGSMSSNSSGEGAIRARIVDADLVACMVALPTQLFRSTGIPVCLWFFADDKGAGCQGSIDRCGQVLFIDAREFGYLVDRTERALTTDEITFIGDTYHAWRATLSAGAKQLGYQDVPGFCKSVTLAEIRAANYALTPGRYVGAAETAEESEPTNAKIRRLADELVEALDESARLDHVVRKQLIQLDV</sequence>
<dbReference type="SUPFAM" id="SSF116734">
    <property type="entry name" value="DNA methylase specificity domain"/>
    <property type="match status" value="1"/>
</dbReference>
<gene>
    <name evidence="14" type="ORF">LAUMK136_01941</name>
</gene>
<dbReference type="GO" id="GO:0032259">
    <property type="term" value="P:methylation"/>
    <property type="evidence" value="ECO:0007669"/>
    <property type="project" value="UniProtKB-KW"/>
</dbReference>
<dbReference type="GO" id="GO:0009307">
    <property type="term" value="P:DNA restriction-modification system"/>
    <property type="evidence" value="ECO:0007669"/>
    <property type="project" value="UniProtKB-KW"/>
</dbReference>
<evidence type="ECO:0000256" key="7">
    <source>
        <dbReference type="ARBA" id="ARBA00022747"/>
    </source>
</evidence>
<accession>A0A498PYW4</accession>
<organism evidence="14 15">
    <name type="scientific">Mycobacterium attenuatum</name>
    <dbReference type="NCBI Taxonomy" id="2341086"/>
    <lineage>
        <taxon>Bacteria</taxon>
        <taxon>Bacillati</taxon>
        <taxon>Actinomycetota</taxon>
        <taxon>Actinomycetes</taxon>
        <taxon>Mycobacteriales</taxon>
        <taxon>Mycobacteriaceae</taxon>
        <taxon>Mycobacterium</taxon>
    </lineage>
</organism>
<keyword evidence="6" id="KW-0949">S-adenosyl-L-methionine</keyword>
<protein>
    <recommendedName>
        <fullName evidence="3">site-specific DNA-methyltransferase (adenine-specific)</fullName>
        <ecNumber evidence="3">2.1.1.72</ecNumber>
    </recommendedName>
</protein>
<comment type="similarity">
    <text evidence="1">Belongs to the N(4)/N(6)-methyltransferase family.</text>
</comment>
<feature type="region of interest" description="Disordered" evidence="10">
    <location>
        <begin position="383"/>
        <end position="436"/>
    </location>
</feature>
<dbReference type="PRINTS" id="PR00507">
    <property type="entry name" value="N12N6MTFRASE"/>
</dbReference>
<keyword evidence="5 14" id="KW-0808">Transferase</keyword>
<dbReference type="InterPro" id="IPR000055">
    <property type="entry name" value="Restrct_endonuc_typeI_TRD"/>
</dbReference>
<evidence type="ECO:0000256" key="5">
    <source>
        <dbReference type="ARBA" id="ARBA00022679"/>
    </source>
</evidence>
<evidence type="ECO:0000259" key="13">
    <source>
        <dbReference type="Pfam" id="PF12161"/>
    </source>
</evidence>
<dbReference type="Proteomes" id="UP000273307">
    <property type="component" value="Unassembled WGS sequence"/>
</dbReference>
<evidence type="ECO:0000313" key="15">
    <source>
        <dbReference type="Proteomes" id="UP000273307"/>
    </source>
</evidence>
<evidence type="ECO:0000256" key="10">
    <source>
        <dbReference type="SAM" id="MobiDB-lite"/>
    </source>
</evidence>
<feature type="compositionally biased region" description="Basic and acidic residues" evidence="10">
    <location>
        <begin position="398"/>
        <end position="412"/>
    </location>
</feature>
<dbReference type="GO" id="GO:0009007">
    <property type="term" value="F:site-specific DNA-methyltransferase (adenine-specific) activity"/>
    <property type="evidence" value="ECO:0007669"/>
    <property type="project" value="UniProtKB-EC"/>
</dbReference>
<evidence type="ECO:0000256" key="8">
    <source>
        <dbReference type="ARBA" id="ARBA00023125"/>
    </source>
</evidence>
<evidence type="ECO:0000256" key="3">
    <source>
        <dbReference type="ARBA" id="ARBA00011900"/>
    </source>
</evidence>
<dbReference type="GO" id="GO:0003677">
    <property type="term" value="F:DNA binding"/>
    <property type="evidence" value="ECO:0007669"/>
    <property type="project" value="UniProtKB-KW"/>
</dbReference>
<dbReference type="OrthoDB" id="9784823at2"/>
<reference evidence="14 15" key="1">
    <citation type="submission" date="2018-09" db="EMBL/GenBank/DDBJ databases">
        <authorList>
            <person name="Tagini F."/>
        </authorList>
    </citation>
    <scope>NUCLEOTIDE SEQUENCE [LARGE SCALE GENOMIC DNA]</scope>
    <source>
        <strain evidence="14 15">MK136</strain>
    </source>
</reference>
<dbReference type="InterPro" id="IPR003356">
    <property type="entry name" value="DNA_methylase_A-5"/>
</dbReference>
<keyword evidence="7" id="KW-0680">Restriction system</keyword>
<dbReference type="EC" id="2.1.1.72" evidence="3"/>
<feature type="domain" description="DNA methylase adenine-specific" evidence="12">
    <location>
        <begin position="590"/>
        <end position="915"/>
    </location>
</feature>
<keyword evidence="15" id="KW-1185">Reference proteome</keyword>
<name>A0A498PYW4_9MYCO</name>
<dbReference type="Pfam" id="PF01420">
    <property type="entry name" value="Methylase_S"/>
    <property type="match status" value="1"/>
</dbReference>
<evidence type="ECO:0000259" key="11">
    <source>
        <dbReference type="Pfam" id="PF01420"/>
    </source>
</evidence>
<dbReference type="SUPFAM" id="SSF53335">
    <property type="entry name" value="S-adenosyl-L-methionine-dependent methyltransferases"/>
    <property type="match status" value="1"/>
</dbReference>
<dbReference type="Gene3D" id="3.90.220.20">
    <property type="entry name" value="DNA methylase specificity domains"/>
    <property type="match status" value="1"/>
</dbReference>
<dbReference type="PANTHER" id="PTHR42998:SF1">
    <property type="entry name" value="TYPE I RESTRICTION ENZYME HINDI METHYLASE SUBUNIT"/>
    <property type="match status" value="1"/>
</dbReference>
<dbReference type="InterPro" id="IPR029063">
    <property type="entry name" value="SAM-dependent_MTases_sf"/>
</dbReference>
<evidence type="ECO:0000313" key="14">
    <source>
        <dbReference type="EMBL" id="VBA37453.1"/>
    </source>
</evidence>
<feature type="domain" description="N6 adenine-specific DNA methyltransferase N-terminal" evidence="13">
    <location>
        <begin position="438"/>
        <end position="556"/>
    </location>
</feature>
<dbReference type="InterPro" id="IPR044946">
    <property type="entry name" value="Restrct_endonuc_typeI_TRD_sf"/>
</dbReference>
<keyword evidence="4 14" id="KW-0489">Methyltransferase</keyword>
<dbReference type="Gene3D" id="1.20.1260.30">
    <property type="match status" value="1"/>
</dbReference>
<dbReference type="PANTHER" id="PTHR42998">
    <property type="entry name" value="TYPE I RESTRICTION ENZYME HINDVIIP M PROTEIN-RELATED"/>
    <property type="match status" value="1"/>
</dbReference>
<evidence type="ECO:0000256" key="1">
    <source>
        <dbReference type="ARBA" id="ARBA00006594"/>
    </source>
</evidence>
<proteinExistence type="inferred from homology"/>
<comment type="similarity">
    <text evidence="2">Belongs to the type-I restriction system S methylase family.</text>
</comment>